<dbReference type="Pfam" id="PF00271">
    <property type="entry name" value="Helicase_C"/>
    <property type="match status" value="1"/>
</dbReference>
<dbReference type="GO" id="GO:0016787">
    <property type="term" value="F:hydrolase activity"/>
    <property type="evidence" value="ECO:0007669"/>
    <property type="project" value="UniProtKB-KW"/>
</dbReference>
<sequence length="868" mass="97843">MVDNCKTSTMKSRYMYAAGNQVSNGVDTLSESEQLMKRSPRLMLLNRRQRRASHISNPPSPMLRKHRKSDVQKISLANEQSSSNEFKGSCLSSLSFRTSKKVPDPSEFSFCGLSSEHCRIYLEKRNVTKFYDWQKECLSEARLLSGSNAIIVLPTGSGKTLVAEVLMLREVLVKNRSSLLILPYVAIVQEKIHSMSIFNEKFGIWVEEYAGTKGRLPPVKRQKKKSLYVATIEKANMLINFLIELDRINELGLVIVDELHMIGDGTRGANLEQVLVKYLLKGNGQIIGITATLSNVNEMADFLNGFVFSTDFRPVKLIERVKIEQTLYRVESDGTLTYEADLGKNKLGNKDPDGLVPLLQNLVPKKSVIVFCPTKLACENTCRSLCRISPRSLREHKIGERKALIAALNEEQDGHIIPGLEAGLMMGVAFHHSGLTVEERRTVETAFQDGCVSILCSTSTLAAGVNLPARRVIIKSPFVGREPLKKTQYLQMIGRAGRAGYDSEGDAITIVKPGTEEIKFRELLSSGMERCQSHLGTEEMLSSFLLDVMALKIAGNVYDLQDVVNTTLFGKQNRDAFQLAKNCLIHLCQENLITVNADGCYKTTNLGIATFTASISPYDTKVVNKMLIGNLHKGINFSSHFHLIFIIVPFDIFVDIDWNVFYEEFRTLQKEEQQLLDSFNLGEKCLIRYLVSQPKMKQGDDAVRLYIAFMLQRIWNDEPFWDVSRRFSVSQGWLQSTLQSTCSQAASIARFSEKISSLWPLKHLLPDLVRKLRECKEQELISLMAIEGVKRNRARQLYDKGYRTVGALACATCTNLLSQIENLNRRQALIIIHSAQELVRSEIAEKMEELEMLGASSKEVLDEISNFW</sequence>
<dbReference type="SUPFAM" id="SSF52540">
    <property type="entry name" value="P-loop containing nucleoside triphosphate hydrolases"/>
    <property type="match status" value="1"/>
</dbReference>
<protein>
    <submittedName>
        <fullName evidence="14">Helicase POLQ-like</fullName>
    </submittedName>
</protein>
<evidence type="ECO:0000256" key="8">
    <source>
        <dbReference type="ARBA" id="ARBA00023242"/>
    </source>
</evidence>
<dbReference type="GO" id="GO:0043138">
    <property type="term" value="F:3'-5' DNA helicase activity"/>
    <property type="evidence" value="ECO:0007669"/>
    <property type="project" value="UniProtKB-EC"/>
</dbReference>
<dbReference type="InterPro" id="IPR036390">
    <property type="entry name" value="WH_DNA-bd_sf"/>
</dbReference>
<dbReference type="SUPFAM" id="SSF158702">
    <property type="entry name" value="Sec63 N-terminal domain-like"/>
    <property type="match status" value="1"/>
</dbReference>
<keyword evidence="13" id="KW-1185">Reference proteome</keyword>
<dbReference type="PANTHER" id="PTHR47961:SF12">
    <property type="entry name" value="HELICASE POLQ-LIKE"/>
    <property type="match status" value="1"/>
</dbReference>
<keyword evidence="7" id="KW-0234">DNA repair</keyword>
<dbReference type="PROSITE" id="PS51192">
    <property type="entry name" value="HELICASE_ATP_BIND_1"/>
    <property type="match status" value="1"/>
</dbReference>
<keyword evidence="4" id="KW-0378">Hydrolase</keyword>
<dbReference type="GO" id="GO:0003676">
    <property type="term" value="F:nucleic acid binding"/>
    <property type="evidence" value="ECO:0007669"/>
    <property type="project" value="InterPro"/>
</dbReference>
<dbReference type="InterPro" id="IPR050474">
    <property type="entry name" value="Hel308_SKI2-like"/>
</dbReference>
<dbReference type="Pfam" id="PF00270">
    <property type="entry name" value="DEAD"/>
    <property type="match status" value="1"/>
</dbReference>
<dbReference type="PROSITE" id="PS51194">
    <property type="entry name" value="HELICASE_CTER"/>
    <property type="match status" value="1"/>
</dbReference>
<evidence type="ECO:0000256" key="5">
    <source>
        <dbReference type="ARBA" id="ARBA00022806"/>
    </source>
</evidence>
<dbReference type="PANTHER" id="PTHR47961">
    <property type="entry name" value="DNA POLYMERASE THETA, PUTATIVE (AFU_ORTHOLOGUE AFUA_1G05260)-RELATED"/>
    <property type="match status" value="1"/>
</dbReference>
<dbReference type="InterPro" id="IPR011545">
    <property type="entry name" value="DEAD/DEAH_box_helicase_dom"/>
</dbReference>
<dbReference type="WBParaSite" id="SMUV_0000461101-mRNA-1">
    <property type="protein sequence ID" value="SMUV_0000461101-mRNA-1"/>
    <property type="gene ID" value="SMUV_0000461101"/>
</dbReference>
<evidence type="ECO:0000256" key="2">
    <source>
        <dbReference type="ARBA" id="ARBA00022741"/>
    </source>
</evidence>
<keyword evidence="5" id="KW-0347">Helicase</keyword>
<dbReference type="Pfam" id="PF21099">
    <property type="entry name" value="POLQ_helical"/>
    <property type="match status" value="1"/>
</dbReference>
<dbReference type="Gene3D" id="3.40.50.300">
    <property type="entry name" value="P-loop containing nucleotide triphosphate hydrolases"/>
    <property type="match status" value="2"/>
</dbReference>
<evidence type="ECO:0000256" key="10">
    <source>
        <dbReference type="SAM" id="MobiDB-lite"/>
    </source>
</evidence>
<proteinExistence type="predicted"/>
<feature type="domain" description="Helicase ATP-binding" evidence="11">
    <location>
        <begin position="140"/>
        <end position="311"/>
    </location>
</feature>
<name>A0A0N5AJH2_9BILA</name>
<dbReference type="InterPro" id="IPR027417">
    <property type="entry name" value="P-loop_NTPase"/>
</dbReference>
<dbReference type="Pfam" id="PF20470">
    <property type="entry name" value="HTH_61"/>
    <property type="match status" value="1"/>
</dbReference>
<dbReference type="Proteomes" id="UP000046393">
    <property type="component" value="Unplaced"/>
</dbReference>
<dbReference type="InterPro" id="IPR014001">
    <property type="entry name" value="Helicase_ATP-bd"/>
</dbReference>
<dbReference type="InterPro" id="IPR001650">
    <property type="entry name" value="Helicase_C-like"/>
</dbReference>
<dbReference type="Gene3D" id="1.10.3380.20">
    <property type="match status" value="1"/>
</dbReference>
<keyword evidence="6" id="KW-0067">ATP-binding</keyword>
<reference evidence="14" key="1">
    <citation type="submission" date="2017-02" db="UniProtKB">
        <authorList>
            <consortium name="WormBaseParasite"/>
        </authorList>
    </citation>
    <scope>IDENTIFICATION</scope>
</reference>
<dbReference type="GO" id="GO:0005524">
    <property type="term" value="F:ATP binding"/>
    <property type="evidence" value="ECO:0007669"/>
    <property type="project" value="UniProtKB-KW"/>
</dbReference>
<evidence type="ECO:0000256" key="3">
    <source>
        <dbReference type="ARBA" id="ARBA00022763"/>
    </source>
</evidence>
<dbReference type="CDD" id="cd18795">
    <property type="entry name" value="SF2_C_Ski2"/>
    <property type="match status" value="1"/>
</dbReference>
<feature type="domain" description="Helicase C-terminal" evidence="12">
    <location>
        <begin position="354"/>
        <end position="549"/>
    </location>
</feature>
<dbReference type="Gene3D" id="1.10.150.20">
    <property type="entry name" value="5' to 3' exonuclease, C-terminal subdomain"/>
    <property type="match status" value="1"/>
</dbReference>
<keyword evidence="3" id="KW-0227">DNA damage</keyword>
<keyword evidence="8" id="KW-0539">Nucleus</keyword>
<evidence type="ECO:0000313" key="13">
    <source>
        <dbReference type="Proteomes" id="UP000046393"/>
    </source>
</evidence>
<comment type="catalytic activity">
    <reaction evidence="9">
        <text>ATP + H2O = ADP + phosphate + H(+)</text>
        <dbReference type="Rhea" id="RHEA:13065"/>
        <dbReference type="ChEBI" id="CHEBI:15377"/>
        <dbReference type="ChEBI" id="CHEBI:15378"/>
        <dbReference type="ChEBI" id="CHEBI:30616"/>
        <dbReference type="ChEBI" id="CHEBI:43474"/>
        <dbReference type="ChEBI" id="CHEBI:456216"/>
        <dbReference type="EC" id="5.6.2.4"/>
    </reaction>
</comment>
<evidence type="ECO:0000256" key="7">
    <source>
        <dbReference type="ARBA" id="ARBA00023204"/>
    </source>
</evidence>
<evidence type="ECO:0000259" key="11">
    <source>
        <dbReference type="PROSITE" id="PS51192"/>
    </source>
</evidence>
<evidence type="ECO:0000256" key="4">
    <source>
        <dbReference type="ARBA" id="ARBA00022801"/>
    </source>
</evidence>
<evidence type="ECO:0000256" key="9">
    <source>
        <dbReference type="ARBA" id="ARBA00048988"/>
    </source>
</evidence>
<feature type="region of interest" description="Disordered" evidence="10">
    <location>
        <begin position="48"/>
        <end position="67"/>
    </location>
</feature>
<dbReference type="STRING" id="451379.A0A0N5AJH2"/>
<dbReference type="AlphaFoldDB" id="A0A0N5AJH2"/>
<accession>A0A0N5AJH2</accession>
<dbReference type="InterPro" id="IPR048960">
    <property type="entry name" value="POLQ-like_helical"/>
</dbReference>
<keyword evidence="2" id="KW-0547">Nucleotide-binding</keyword>
<dbReference type="SMART" id="SM00487">
    <property type="entry name" value="DEXDc"/>
    <property type="match status" value="1"/>
</dbReference>
<dbReference type="CDD" id="cd18026">
    <property type="entry name" value="DEXHc_POLQ-like"/>
    <property type="match status" value="1"/>
</dbReference>
<evidence type="ECO:0000313" key="14">
    <source>
        <dbReference type="WBParaSite" id="SMUV_0000461101-mRNA-1"/>
    </source>
</evidence>
<dbReference type="FunFam" id="3.40.50.300:FF:000813">
    <property type="entry name" value="helicase POLQ-like isoform X1"/>
    <property type="match status" value="1"/>
</dbReference>
<evidence type="ECO:0000256" key="6">
    <source>
        <dbReference type="ARBA" id="ARBA00022840"/>
    </source>
</evidence>
<dbReference type="InterPro" id="IPR046931">
    <property type="entry name" value="HTH_61"/>
</dbReference>
<dbReference type="SMART" id="SM00490">
    <property type="entry name" value="HELICc"/>
    <property type="match status" value="1"/>
</dbReference>
<dbReference type="GO" id="GO:0005634">
    <property type="term" value="C:nucleus"/>
    <property type="evidence" value="ECO:0007669"/>
    <property type="project" value="UniProtKB-SubCell"/>
</dbReference>
<comment type="subcellular location">
    <subcellularLocation>
        <location evidence="1">Nucleus</location>
    </subcellularLocation>
</comment>
<organism evidence="13 14">
    <name type="scientific">Syphacia muris</name>
    <dbReference type="NCBI Taxonomy" id="451379"/>
    <lineage>
        <taxon>Eukaryota</taxon>
        <taxon>Metazoa</taxon>
        <taxon>Ecdysozoa</taxon>
        <taxon>Nematoda</taxon>
        <taxon>Chromadorea</taxon>
        <taxon>Rhabditida</taxon>
        <taxon>Spirurina</taxon>
        <taxon>Oxyuridomorpha</taxon>
        <taxon>Oxyuroidea</taxon>
        <taxon>Oxyuridae</taxon>
        <taxon>Syphacia</taxon>
    </lineage>
</organism>
<dbReference type="GO" id="GO:0006281">
    <property type="term" value="P:DNA repair"/>
    <property type="evidence" value="ECO:0007669"/>
    <property type="project" value="UniProtKB-KW"/>
</dbReference>
<evidence type="ECO:0000259" key="12">
    <source>
        <dbReference type="PROSITE" id="PS51194"/>
    </source>
</evidence>
<dbReference type="SUPFAM" id="SSF46785">
    <property type="entry name" value="Winged helix' DNA-binding domain"/>
    <property type="match status" value="1"/>
</dbReference>
<evidence type="ECO:0000256" key="1">
    <source>
        <dbReference type="ARBA" id="ARBA00004123"/>
    </source>
</evidence>